<evidence type="ECO:0000313" key="4">
    <source>
        <dbReference type="Proteomes" id="UP000777265"/>
    </source>
</evidence>
<dbReference type="Gene3D" id="3.40.1620.10">
    <property type="entry name" value="YefM-like domain"/>
    <property type="match status" value="1"/>
</dbReference>
<evidence type="ECO:0000256" key="1">
    <source>
        <dbReference type="ARBA" id="ARBA00009981"/>
    </source>
</evidence>
<accession>A0A351U7G5</accession>
<dbReference type="AlphaFoldDB" id="A0A351U7G5"/>
<reference evidence="3" key="2">
    <citation type="submission" date="2020-01" db="EMBL/GenBank/DDBJ databases">
        <authorList>
            <person name="Campanaro S."/>
        </authorList>
    </citation>
    <scope>NUCLEOTIDE SEQUENCE</scope>
    <source>
        <strain evidence="3">AS06rmzACSIP_7</strain>
    </source>
</reference>
<protein>
    <recommendedName>
        <fullName evidence="2">Antitoxin</fullName>
    </recommendedName>
</protein>
<dbReference type="InterPro" id="IPR051416">
    <property type="entry name" value="phD-YefM_TA_antitoxins"/>
</dbReference>
<comment type="caution">
    <text evidence="3">The sequence shown here is derived from an EMBL/GenBank/DDBJ whole genome shotgun (WGS) entry which is preliminary data.</text>
</comment>
<dbReference type="PANTHER" id="PTHR35377">
    <property type="entry name" value="ANTITOXIN VAPB49-RELATED-RELATED"/>
    <property type="match status" value="1"/>
</dbReference>
<dbReference type="PANTHER" id="PTHR35377:SF8">
    <property type="entry name" value="ANTITOXIN VAPB22"/>
    <property type="match status" value="1"/>
</dbReference>
<sequence length="87" mass="9640">MKTVGIKELKAKLSSYLDDIRAGERTIVTDRGEEVAVLSPISDEYRLMQLLHKSGKAQWSKGKPQGLDRGIVVKGVSVSTTILEERQ</sequence>
<evidence type="ECO:0000256" key="2">
    <source>
        <dbReference type="RuleBase" id="RU362080"/>
    </source>
</evidence>
<dbReference type="InterPro" id="IPR006442">
    <property type="entry name" value="Antitoxin_Phd/YefM"/>
</dbReference>
<dbReference type="STRING" id="909663.GCA_000512235_03508"/>
<organism evidence="3 4">
    <name type="scientific">Syntrophorhabdus aromaticivorans</name>
    <dbReference type="NCBI Taxonomy" id="328301"/>
    <lineage>
        <taxon>Bacteria</taxon>
        <taxon>Pseudomonadati</taxon>
        <taxon>Thermodesulfobacteriota</taxon>
        <taxon>Syntrophorhabdia</taxon>
        <taxon>Syntrophorhabdales</taxon>
        <taxon>Syntrophorhabdaceae</taxon>
        <taxon>Syntrophorhabdus</taxon>
    </lineage>
</organism>
<evidence type="ECO:0000313" key="3">
    <source>
        <dbReference type="EMBL" id="NLW36467.1"/>
    </source>
</evidence>
<comment type="similarity">
    <text evidence="1 2">Belongs to the phD/YefM antitoxin family.</text>
</comment>
<name>A0A351U7G5_9BACT</name>
<dbReference type="SUPFAM" id="SSF143120">
    <property type="entry name" value="YefM-like"/>
    <property type="match status" value="1"/>
</dbReference>
<dbReference type="Proteomes" id="UP000777265">
    <property type="component" value="Unassembled WGS sequence"/>
</dbReference>
<comment type="function">
    <text evidence="2">Antitoxin component of a type II toxin-antitoxin (TA) system.</text>
</comment>
<dbReference type="EMBL" id="JAAYEE010000253">
    <property type="protein sequence ID" value="NLW36467.1"/>
    <property type="molecule type" value="Genomic_DNA"/>
</dbReference>
<proteinExistence type="inferred from homology"/>
<dbReference type="Pfam" id="PF02604">
    <property type="entry name" value="PhdYeFM_antitox"/>
    <property type="match status" value="1"/>
</dbReference>
<dbReference type="InterPro" id="IPR036165">
    <property type="entry name" value="YefM-like_sf"/>
</dbReference>
<gene>
    <name evidence="3" type="ORF">GXY80_13485</name>
</gene>
<dbReference type="NCBIfam" id="TIGR01552">
    <property type="entry name" value="phd_fam"/>
    <property type="match status" value="1"/>
</dbReference>
<reference evidence="3" key="1">
    <citation type="journal article" date="2020" name="Biotechnol. Biofuels">
        <title>New insights from the biogas microbiome by comprehensive genome-resolved metagenomics of nearly 1600 species originating from multiple anaerobic digesters.</title>
        <authorList>
            <person name="Campanaro S."/>
            <person name="Treu L."/>
            <person name="Rodriguez-R L.M."/>
            <person name="Kovalovszki A."/>
            <person name="Ziels R.M."/>
            <person name="Maus I."/>
            <person name="Zhu X."/>
            <person name="Kougias P.G."/>
            <person name="Basile A."/>
            <person name="Luo G."/>
            <person name="Schluter A."/>
            <person name="Konstantinidis K.T."/>
            <person name="Angelidaki I."/>
        </authorList>
    </citation>
    <scope>NUCLEOTIDE SEQUENCE</scope>
    <source>
        <strain evidence="3">AS06rmzACSIP_7</strain>
    </source>
</reference>